<evidence type="ECO:0000313" key="1">
    <source>
        <dbReference type="EMBL" id="QDV82907.1"/>
    </source>
</evidence>
<evidence type="ECO:0008006" key="3">
    <source>
        <dbReference type="Google" id="ProtNLM"/>
    </source>
</evidence>
<dbReference type="EMBL" id="CP036432">
    <property type="protein sequence ID" value="QDV82907.1"/>
    <property type="molecule type" value="Genomic_DNA"/>
</dbReference>
<evidence type="ECO:0000313" key="2">
    <source>
        <dbReference type="Proteomes" id="UP000318081"/>
    </source>
</evidence>
<keyword evidence="2" id="KW-1185">Reference proteome</keyword>
<reference evidence="1 2" key="1">
    <citation type="submission" date="2019-02" db="EMBL/GenBank/DDBJ databases">
        <title>Deep-cultivation of Planctomycetes and their phenomic and genomic characterization uncovers novel biology.</title>
        <authorList>
            <person name="Wiegand S."/>
            <person name="Jogler M."/>
            <person name="Boedeker C."/>
            <person name="Pinto D."/>
            <person name="Vollmers J."/>
            <person name="Rivas-Marin E."/>
            <person name="Kohn T."/>
            <person name="Peeters S.H."/>
            <person name="Heuer A."/>
            <person name="Rast P."/>
            <person name="Oberbeckmann S."/>
            <person name="Bunk B."/>
            <person name="Jeske O."/>
            <person name="Meyerdierks A."/>
            <person name="Storesund J.E."/>
            <person name="Kallscheuer N."/>
            <person name="Luecker S."/>
            <person name="Lage O.M."/>
            <person name="Pohl T."/>
            <person name="Merkel B.J."/>
            <person name="Hornburger P."/>
            <person name="Mueller R.-W."/>
            <person name="Bruemmer F."/>
            <person name="Labrenz M."/>
            <person name="Spormann A.M."/>
            <person name="Op den Camp H."/>
            <person name="Overmann J."/>
            <person name="Amann R."/>
            <person name="Jetten M.S.M."/>
            <person name="Mascher T."/>
            <person name="Medema M.H."/>
            <person name="Devos D.P."/>
            <person name="Kaster A.-K."/>
            <person name="Ovreas L."/>
            <person name="Rohde M."/>
            <person name="Galperin M.Y."/>
            <person name="Jogler C."/>
        </authorList>
    </citation>
    <scope>NUCLEOTIDE SEQUENCE [LARGE SCALE GENOMIC DNA]</scope>
    <source>
        <strain evidence="1 2">TBK1r</strain>
    </source>
</reference>
<accession>A0ABX5XMJ4</accession>
<organism evidence="1 2">
    <name type="scientific">Stieleria magnilauensis</name>
    <dbReference type="NCBI Taxonomy" id="2527963"/>
    <lineage>
        <taxon>Bacteria</taxon>
        <taxon>Pseudomonadati</taxon>
        <taxon>Planctomycetota</taxon>
        <taxon>Planctomycetia</taxon>
        <taxon>Pirellulales</taxon>
        <taxon>Pirellulaceae</taxon>
        <taxon>Stieleria</taxon>
    </lineage>
</organism>
<dbReference type="RefSeq" id="WP_145209038.1">
    <property type="nucleotide sequence ID" value="NZ_CP036432.1"/>
</dbReference>
<dbReference type="Proteomes" id="UP000318081">
    <property type="component" value="Chromosome"/>
</dbReference>
<proteinExistence type="predicted"/>
<name>A0ABX5XMJ4_9BACT</name>
<protein>
    <recommendedName>
        <fullName evidence="3">Nucleotide-diphospho-sugar transferase</fullName>
    </recommendedName>
</protein>
<sequence length="298" mass="34326">MITFATFHVDLSDRRARRVLPYGAAFRDQYLQMIDLMFRSASLFHPNCRKVVLTDEATLFPQNWGDIEIHRFDIEPKTPMFSRVVSQERYVQQYDFGGPLILLDCDMLFNRSFAGLFPNSDFDIGLTYVERNDQPLNGGLIILADRHPEICSQFFQRFREITESDFSDKHAWFCDQLALAKMIDLDSTVSVGEQSNGRRRATVDEARIELWPCATHNFTPENTFSTILDADQGSWLLHFKGAQKRLMPHYWRAHLEGQSGGGFLSPLRRSISKAAIFMGAVYESIKWRLPKRTESPAA</sequence>
<gene>
    <name evidence="1" type="ORF">TBK1r_18390</name>
</gene>